<accession>A0A0S2THB4</accession>
<proteinExistence type="predicted"/>
<reference evidence="1" key="1">
    <citation type="submission" date="2015-10" db="EMBL/GenBank/DDBJ databases">
        <title>Description of Candidatus Tenderia electrophaga gen. nov, sp. nov., an Uncultivated Electroautotroph from a Biocathode Enrichment.</title>
        <authorList>
            <person name="Eddie B.J."/>
            <person name="Malanoski A.P."/>
            <person name="Wang Z."/>
            <person name="Hall R.J."/>
            <person name="Oh S.D."/>
            <person name="Heiner C."/>
            <person name="Lin B."/>
            <person name="Strycharz-Glaven S.M."/>
        </authorList>
    </citation>
    <scope>NUCLEOTIDE SEQUENCE [LARGE SCALE GENOMIC DNA]</scope>
    <source>
        <strain evidence="1">NRL1</strain>
    </source>
</reference>
<protein>
    <submittedName>
        <fullName evidence="1">Uncharacterized protein</fullName>
    </submittedName>
</protein>
<dbReference type="EMBL" id="CP013099">
    <property type="protein sequence ID" value="ALP54544.1"/>
    <property type="molecule type" value="Genomic_DNA"/>
</dbReference>
<name>A0A0S2THB4_9GAMM</name>
<keyword evidence="2" id="KW-1185">Reference proteome</keyword>
<evidence type="ECO:0000313" key="2">
    <source>
        <dbReference type="Proteomes" id="UP000055136"/>
    </source>
</evidence>
<dbReference type="KEGG" id="tee:Tel_16070"/>
<gene>
    <name evidence="1" type="ORF">Tel_16070</name>
</gene>
<dbReference type="STRING" id="1748243.Tel_16070"/>
<sequence>MWLFSTYAVKLPRPLLVRSETGDAVSMLVNVKGWDAEVRLIPATRLGRIRPPASGGWHYPVSQLEITVARDGELGDEMVHEEGARAVVERLLVFLQLRLRHSLFEAIERYQQFYADADPASGAARDWIEITPQLSRVADYAERNNMHDYMCELFSKALCRGLLSDAASSIAHGRSRRACLELTMACETALGMRLEAAGLVKAGIGSVFRNQHSEAADEIVRLFQARDAMRHAGDGLFRFVSAARWREIEANLTRWQAAVECLADWLNAMNQGLQEAL</sequence>
<dbReference type="AlphaFoldDB" id="A0A0S2THB4"/>
<organism evidence="1 2">
    <name type="scientific">Candidatus Tenderia electrophaga</name>
    <dbReference type="NCBI Taxonomy" id="1748243"/>
    <lineage>
        <taxon>Bacteria</taxon>
        <taxon>Pseudomonadati</taxon>
        <taxon>Pseudomonadota</taxon>
        <taxon>Gammaproteobacteria</taxon>
        <taxon>Candidatus Tenderiales</taxon>
        <taxon>Candidatus Tenderiaceae</taxon>
        <taxon>Candidatus Tenderia</taxon>
    </lineage>
</organism>
<evidence type="ECO:0000313" key="1">
    <source>
        <dbReference type="EMBL" id="ALP54544.1"/>
    </source>
</evidence>
<dbReference type="Proteomes" id="UP000055136">
    <property type="component" value="Chromosome"/>
</dbReference>